<dbReference type="EMBL" id="FTOI01000006">
    <property type="protein sequence ID" value="SIS77575.1"/>
    <property type="molecule type" value="Genomic_DNA"/>
</dbReference>
<evidence type="ECO:0000259" key="3">
    <source>
        <dbReference type="Pfam" id="PF26120"/>
    </source>
</evidence>
<dbReference type="InterPro" id="IPR058976">
    <property type="entry name" value="CBM_1st_SusF"/>
</dbReference>
<evidence type="ECO:0000313" key="5">
    <source>
        <dbReference type="Proteomes" id="UP000185839"/>
    </source>
</evidence>
<dbReference type="GO" id="GO:0019867">
    <property type="term" value="C:outer membrane"/>
    <property type="evidence" value="ECO:0007669"/>
    <property type="project" value="InterPro"/>
</dbReference>
<keyword evidence="1" id="KW-0732">Signal</keyword>
<reference evidence="5" key="1">
    <citation type="submission" date="2017-01" db="EMBL/GenBank/DDBJ databases">
        <authorList>
            <person name="Varghese N."/>
            <person name="Submissions S."/>
        </authorList>
    </citation>
    <scope>NUCLEOTIDE SEQUENCE [LARGE SCALE GENOMIC DNA]</scope>
    <source>
        <strain evidence="5">DSM 23145</strain>
    </source>
</reference>
<dbReference type="Proteomes" id="UP000185839">
    <property type="component" value="Unassembled WGS sequence"/>
</dbReference>
<dbReference type="Pfam" id="PF26120">
    <property type="entry name" value="CBM_1st_SusF"/>
    <property type="match status" value="1"/>
</dbReference>
<keyword evidence="5" id="KW-1185">Reference proteome</keyword>
<protein>
    <submittedName>
        <fullName evidence="4">Uncharacterized protein</fullName>
    </submittedName>
</protein>
<dbReference type="STRING" id="713588.SAMN05421789_10696"/>
<feature type="signal peptide" evidence="1">
    <location>
        <begin position="1"/>
        <end position="16"/>
    </location>
</feature>
<dbReference type="InterPro" id="IPR025970">
    <property type="entry name" value="SusE"/>
</dbReference>
<gene>
    <name evidence="4" type="ORF">SAMN05421789_10696</name>
</gene>
<evidence type="ECO:0000313" key="4">
    <source>
        <dbReference type="EMBL" id="SIS77575.1"/>
    </source>
</evidence>
<evidence type="ECO:0000256" key="1">
    <source>
        <dbReference type="SAM" id="SignalP"/>
    </source>
</evidence>
<dbReference type="GO" id="GO:2001070">
    <property type="term" value="F:starch binding"/>
    <property type="evidence" value="ECO:0007669"/>
    <property type="project" value="InterPro"/>
</dbReference>
<dbReference type="Pfam" id="PF14292">
    <property type="entry name" value="SusE"/>
    <property type="match status" value="1"/>
</dbReference>
<proteinExistence type="predicted"/>
<evidence type="ECO:0000259" key="2">
    <source>
        <dbReference type="Pfam" id="PF14292"/>
    </source>
</evidence>
<feature type="chain" id="PRO_5009943392" evidence="1">
    <location>
        <begin position="17"/>
        <end position="375"/>
    </location>
</feature>
<dbReference type="Gene3D" id="2.60.40.3620">
    <property type="match status" value="2"/>
</dbReference>
<organism evidence="4 5">
    <name type="scientific">Kaistella chaponensis</name>
    <dbReference type="NCBI Taxonomy" id="713588"/>
    <lineage>
        <taxon>Bacteria</taxon>
        <taxon>Pseudomonadati</taxon>
        <taxon>Bacteroidota</taxon>
        <taxon>Flavobacteriia</taxon>
        <taxon>Flavobacteriales</taxon>
        <taxon>Weeksellaceae</taxon>
        <taxon>Chryseobacterium group</taxon>
        <taxon>Kaistella</taxon>
    </lineage>
</organism>
<dbReference type="PROSITE" id="PS51257">
    <property type="entry name" value="PROKAR_LIPOPROTEIN"/>
    <property type="match status" value="1"/>
</dbReference>
<accession>A0A1N7LUN2</accession>
<feature type="domain" description="SusE outer membrane protein" evidence="2">
    <location>
        <begin position="33"/>
        <end position="134"/>
    </location>
</feature>
<sequence length="375" mass="41047">MTFYKMKNKYIINAFAALLLMIGLTSCDNRELVQVDNSAAPIAMDLSAEHIFLDKNYPDNPALNVSWTQAAYTVPVEVNYKIEASKDKDFKTPYVLGTVAQSLRTATYTVSQLNTAAQTIGLTKNIEGKMFLRVISALGANQIKAVSNVTTVNVTPYALEYPNFFLVGAASYVGWNSGVAQALYKMDNFSYIYTYLSQESFRFLGQQAWSPINYSIDNPGTDAASRYFKQTSANIVFSDRENMKFTGAAGIYKIEINADGAVQSLNATASPLGFEYPNLYVVGSLNGWNAANAIPMTRKSEGVFELTTTLGANTEMKFLGQQAFASLEWGNILKNNNGNSGFLGPKEDNSNIVFNGNGGSYKITVNLKAGTYTIE</sequence>
<dbReference type="AlphaFoldDB" id="A0A1N7LUN2"/>
<name>A0A1N7LUN2_9FLAO</name>
<feature type="domain" description="SusF first starch specific CBM" evidence="3">
    <location>
        <begin position="280"/>
        <end position="375"/>
    </location>
</feature>